<comment type="similarity">
    <text evidence="1">Belongs to the isochorismatase family.</text>
</comment>
<dbReference type="Gene3D" id="3.40.50.850">
    <property type="entry name" value="Isochorismatase-like"/>
    <property type="match status" value="1"/>
</dbReference>
<dbReference type="Proteomes" id="UP000075806">
    <property type="component" value="Unassembled WGS sequence"/>
</dbReference>
<dbReference type="GO" id="GO:0016787">
    <property type="term" value="F:hydrolase activity"/>
    <property type="evidence" value="ECO:0007669"/>
    <property type="project" value="UniProtKB-KW"/>
</dbReference>
<dbReference type="Pfam" id="PF00857">
    <property type="entry name" value="Isochorismatase"/>
    <property type="match status" value="1"/>
</dbReference>
<comment type="caution">
    <text evidence="4">The sequence shown here is derived from an EMBL/GenBank/DDBJ whole genome shotgun (WGS) entry which is preliminary data.</text>
</comment>
<dbReference type="PANTHER" id="PTHR43540:SF1">
    <property type="entry name" value="ISOCHORISMATASE HYDROLASE"/>
    <property type="match status" value="1"/>
</dbReference>
<dbReference type="InterPro" id="IPR000868">
    <property type="entry name" value="Isochorismatase-like_dom"/>
</dbReference>
<organism evidence="4 5">
    <name type="scientific">Alkalihalobacillus trypoxylicola</name>
    <dbReference type="NCBI Taxonomy" id="519424"/>
    <lineage>
        <taxon>Bacteria</taxon>
        <taxon>Bacillati</taxon>
        <taxon>Bacillota</taxon>
        <taxon>Bacilli</taxon>
        <taxon>Bacillales</taxon>
        <taxon>Bacillaceae</taxon>
        <taxon>Alkalihalobacillus</taxon>
    </lineage>
</organism>
<dbReference type="CDD" id="cd01014">
    <property type="entry name" value="nicotinamidase_related"/>
    <property type="match status" value="1"/>
</dbReference>
<keyword evidence="2" id="KW-0378">Hydrolase</keyword>
<sequence>MEESALIIIDVQEAFYHQKWGVRNNPQAEGNIARILKRWREKNQMIIYIKHQSDSPTSLFSPNHDGFRIKKIVEPKKGDVVITKKVNSSFIGTELESFLHQNKIHSLVVTGLTTPHCVSTTVRMSSNLGFKTYLIEDATAAFGMTDHQNVYYDAETIHGLSIATLHQEFATILSTQSLLEV</sequence>
<dbReference type="OrthoDB" id="257098at2"/>
<dbReference type="InterPro" id="IPR036380">
    <property type="entry name" value="Isochorismatase-like_sf"/>
</dbReference>
<name>A0A162DFI7_9BACI</name>
<dbReference type="PANTHER" id="PTHR43540">
    <property type="entry name" value="PEROXYUREIDOACRYLATE/UREIDOACRYLATE AMIDOHYDROLASE-RELATED"/>
    <property type="match status" value="1"/>
</dbReference>
<dbReference type="AlphaFoldDB" id="A0A162DFI7"/>
<dbReference type="SUPFAM" id="SSF52499">
    <property type="entry name" value="Isochorismatase-like hydrolases"/>
    <property type="match status" value="1"/>
</dbReference>
<evidence type="ECO:0000313" key="4">
    <source>
        <dbReference type="EMBL" id="KYG29466.1"/>
    </source>
</evidence>
<evidence type="ECO:0000313" key="5">
    <source>
        <dbReference type="Proteomes" id="UP000075806"/>
    </source>
</evidence>
<dbReference type="InterPro" id="IPR050272">
    <property type="entry name" value="Isochorismatase-like_hydrls"/>
</dbReference>
<feature type="domain" description="Isochorismatase-like" evidence="3">
    <location>
        <begin position="4"/>
        <end position="155"/>
    </location>
</feature>
<reference evidence="4" key="1">
    <citation type="submission" date="2016-02" db="EMBL/GenBank/DDBJ databases">
        <title>Genome sequence of Bacillus trypoxylicola KCTC 13244(T).</title>
        <authorList>
            <person name="Jeong H."/>
            <person name="Park S.-H."/>
            <person name="Choi S.-K."/>
        </authorList>
    </citation>
    <scope>NUCLEOTIDE SEQUENCE [LARGE SCALE GENOMIC DNA]</scope>
    <source>
        <strain evidence="4">KCTC 13244</strain>
    </source>
</reference>
<dbReference type="EMBL" id="LTAO01000023">
    <property type="protein sequence ID" value="KYG29466.1"/>
    <property type="molecule type" value="Genomic_DNA"/>
</dbReference>
<evidence type="ECO:0000256" key="2">
    <source>
        <dbReference type="ARBA" id="ARBA00022801"/>
    </source>
</evidence>
<dbReference type="STRING" id="519424.AZF04_08055"/>
<evidence type="ECO:0000256" key="1">
    <source>
        <dbReference type="ARBA" id="ARBA00006336"/>
    </source>
</evidence>
<dbReference type="RefSeq" id="WP_061949265.1">
    <property type="nucleotide sequence ID" value="NZ_LTAO01000023.1"/>
</dbReference>
<proteinExistence type="inferred from homology"/>
<keyword evidence="5" id="KW-1185">Reference proteome</keyword>
<protein>
    <submittedName>
        <fullName evidence="4">Isochorismatase</fullName>
    </submittedName>
</protein>
<gene>
    <name evidence="4" type="ORF">AZF04_08055</name>
</gene>
<evidence type="ECO:0000259" key="3">
    <source>
        <dbReference type="Pfam" id="PF00857"/>
    </source>
</evidence>
<accession>A0A162DFI7</accession>